<name>A0A0F8YA66_9ZZZZ</name>
<evidence type="ECO:0000313" key="1">
    <source>
        <dbReference type="EMBL" id="KKK78317.1"/>
    </source>
</evidence>
<dbReference type="AlphaFoldDB" id="A0A0F8YA66"/>
<accession>A0A0F8YA66</accession>
<sequence length="72" mass="8398">MIAKGTRVQLHPATDEWMSGDRYGEIVGYGHKHPYKDKFTGRINIITPYRVKLDKSGRTQRFHPDHLIAIDY</sequence>
<proteinExistence type="predicted"/>
<reference evidence="1" key="1">
    <citation type="journal article" date="2015" name="Nature">
        <title>Complex archaea that bridge the gap between prokaryotes and eukaryotes.</title>
        <authorList>
            <person name="Spang A."/>
            <person name="Saw J.H."/>
            <person name="Jorgensen S.L."/>
            <person name="Zaremba-Niedzwiedzka K."/>
            <person name="Martijn J."/>
            <person name="Lind A.E."/>
            <person name="van Eijk R."/>
            <person name="Schleper C."/>
            <person name="Guy L."/>
            <person name="Ettema T.J."/>
        </authorList>
    </citation>
    <scope>NUCLEOTIDE SEQUENCE</scope>
</reference>
<protein>
    <submittedName>
        <fullName evidence="1">Uncharacterized protein</fullName>
    </submittedName>
</protein>
<organism evidence="1">
    <name type="scientific">marine sediment metagenome</name>
    <dbReference type="NCBI Taxonomy" id="412755"/>
    <lineage>
        <taxon>unclassified sequences</taxon>
        <taxon>metagenomes</taxon>
        <taxon>ecological metagenomes</taxon>
    </lineage>
</organism>
<gene>
    <name evidence="1" type="ORF">LCGC14_2844790</name>
</gene>
<dbReference type="EMBL" id="LAZR01054545">
    <property type="protein sequence ID" value="KKK78317.1"/>
    <property type="molecule type" value="Genomic_DNA"/>
</dbReference>
<comment type="caution">
    <text evidence="1">The sequence shown here is derived from an EMBL/GenBank/DDBJ whole genome shotgun (WGS) entry which is preliminary data.</text>
</comment>